<sequence length="1154" mass="128808">MLVYRIRVPDLVAHGLPVVPAPHPLQMRAQMSAVTVFSSEMIVEVAPSSTTSASRPKGLAKRGSTPIDLTIDSDDGDQPPPPKRQKTTAATSTFFTPKKNVPPSPKTATQVSRSGGHAEQWRFDPSSPTRATETIATEKQRRAHERAKKILLGGDGVFSQAARSRGTSPTENDQEGPAEDDGEQSADEGDEAEKKFGELMEMFSSSNSKAKKGKATGRKAAAAPVAGPSRRSKTQKAEEIGPSGQTYTPFELQVRELKAKHPGTVLMIQSGYKMLFFEEDARIASKELGMVCFPKRNLLTSMIPLHRRDVHLKKLLSQGYKVGIVEQTETAALKKIGDSRNELFAREVTHLYTAATYVDDLNSVDELDPNSAPPLMCILEEPRGGMGTDERVHVAMIAISPSTGDVVWDEFEELETRLVHTKPYELLLPTKTLSPATEKMIKHFTEHSHTEHRIRTERFNKQMAYTDAFALLSKFYTETHANASESFKKGDLMATVTDFPKLVVIALAQSLKYLTTFNVADALRETRFFAKFTERTHMLLNANTLTNLEIYRNDTDYSTKGSLMWILDRTSTKFGARMLRSWVGRPLVDPQALRERTEAVEEILGNRSPKLTQLRELLRRLPDLAHGLCRIQYGKCTPQELVTLLKAFKKVGTAFFAAHPSQASQSSQLKTRLLADVLEALPKLRDPVNELCEAVRFEAAAEGNEHAMWTDVERFPILERLNTSIQVVETELMDELKNIRKAIQKPALQYTDWNGEEYVVEIRKDERRDIPATWTLLSSTKYLRRYHTPRVRTKLQERAQFKEALILEAHKAYLSFLAAIVEQHYALLRDAVNKLAVVDCLFSLAQVAAQEGYCRPEFVARAEGENGVEEDVLEIVRGRHPMIEALRTDPFVPNGVKMGGGEARHKIITGPNMGGKSSAVRMTALCAIMAQVGSYVPAESMKLSLLDGVLTRMGASDELARGRSTFMVEMQETSDIIQMATPRTLVVLDELGRGTSTFDGMAIASAVLHHLVQNVKCKTLFITHYPQVAVDLERLFPADVGNVHMGFTEETRIDGTREVTFLYRLEPGLVTESFGIECARLARLPESLLQVATGKAMHLRRMIEERVKRTKLRRCGQLVQKCLHEPGANILVHHSALAELRELLESLSTNEQST</sequence>
<evidence type="ECO:0000256" key="3">
    <source>
        <dbReference type="ARBA" id="ARBA00022763"/>
    </source>
</evidence>
<reference evidence="10 11" key="1">
    <citation type="journal article" date="2015" name="Sci. Rep.">
        <title>Chromosome-level genome map provides insights into diverse defense mechanisms in the medicinal fungus Ganoderma sinense.</title>
        <authorList>
            <person name="Zhu Y."/>
            <person name="Xu J."/>
            <person name="Sun C."/>
            <person name="Zhou S."/>
            <person name="Xu H."/>
            <person name="Nelson D.R."/>
            <person name="Qian J."/>
            <person name="Song J."/>
            <person name="Luo H."/>
            <person name="Xiang L."/>
            <person name="Li Y."/>
            <person name="Xu Z."/>
            <person name="Ji A."/>
            <person name="Wang L."/>
            <person name="Lu S."/>
            <person name="Hayward A."/>
            <person name="Sun W."/>
            <person name="Li X."/>
            <person name="Schwartz D.C."/>
            <person name="Wang Y."/>
            <person name="Chen S."/>
        </authorList>
    </citation>
    <scope>NUCLEOTIDE SEQUENCE [LARGE SCALE GENOMIC DNA]</scope>
    <source>
        <strain evidence="10 11">ZZ0214-1</strain>
    </source>
</reference>
<keyword evidence="6" id="KW-0234">DNA repair</keyword>
<dbReference type="Pfam" id="PF05188">
    <property type="entry name" value="MutS_II"/>
    <property type="match status" value="1"/>
</dbReference>
<evidence type="ECO:0000256" key="5">
    <source>
        <dbReference type="ARBA" id="ARBA00023125"/>
    </source>
</evidence>
<dbReference type="STRING" id="1077348.A0A2G8S9S1"/>
<dbReference type="SMART" id="SM00534">
    <property type="entry name" value="MUTSac"/>
    <property type="match status" value="1"/>
</dbReference>
<dbReference type="InterPro" id="IPR036187">
    <property type="entry name" value="DNA_mismatch_repair_MutS_sf"/>
</dbReference>
<feature type="domain" description="DNA mismatch repair proteins mutS family" evidence="9">
    <location>
        <begin position="984"/>
        <end position="1000"/>
    </location>
</feature>
<evidence type="ECO:0000256" key="6">
    <source>
        <dbReference type="ARBA" id="ARBA00023204"/>
    </source>
</evidence>
<evidence type="ECO:0000256" key="8">
    <source>
        <dbReference type="SAM" id="MobiDB-lite"/>
    </source>
</evidence>
<dbReference type="SUPFAM" id="SSF55271">
    <property type="entry name" value="DNA repair protein MutS, domain I"/>
    <property type="match status" value="1"/>
</dbReference>
<feature type="region of interest" description="Disordered" evidence="8">
    <location>
        <begin position="205"/>
        <end position="244"/>
    </location>
</feature>
<gene>
    <name evidence="10" type="ORF">GSI_07209</name>
</gene>
<dbReference type="InterPro" id="IPR027417">
    <property type="entry name" value="P-loop_NTPase"/>
</dbReference>
<dbReference type="Gene3D" id="1.10.1420.10">
    <property type="match status" value="2"/>
</dbReference>
<keyword evidence="11" id="KW-1185">Reference proteome</keyword>
<dbReference type="OrthoDB" id="121051at2759"/>
<dbReference type="Pfam" id="PF01624">
    <property type="entry name" value="MutS_I"/>
    <property type="match status" value="1"/>
</dbReference>
<dbReference type="NCBIfam" id="NF003810">
    <property type="entry name" value="PRK05399.1"/>
    <property type="match status" value="1"/>
</dbReference>
<feature type="compositionally biased region" description="Polar residues" evidence="8">
    <location>
        <begin position="161"/>
        <end position="171"/>
    </location>
</feature>
<dbReference type="EMBL" id="AYKW01000014">
    <property type="protein sequence ID" value="PIL30509.1"/>
    <property type="molecule type" value="Genomic_DNA"/>
</dbReference>
<feature type="compositionally biased region" description="Low complexity" evidence="8">
    <location>
        <begin position="218"/>
        <end position="229"/>
    </location>
</feature>
<dbReference type="GO" id="GO:0140664">
    <property type="term" value="F:ATP-dependent DNA damage sensor activity"/>
    <property type="evidence" value="ECO:0007669"/>
    <property type="project" value="InterPro"/>
</dbReference>
<evidence type="ECO:0000256" key="4">
    <source>
        <dbReference type="ARBA" id="ARBA00022840"/>
    </source>
</evidence>
<feature type="compositionally biased region" description="Acidic residues" evidence="8">
    <location>
        <begin position="172"/>
        <end position="190"/>
    </location>
</feature>
<dbReference type="GO" id="GO:0030983">
    <property type="term" value="F:mismatched DNA binding"/>
    <property type="evidence" value="ECO:0007669"/>
    <property type="project" value="UniProtKB-UniRule"/>
</dbReference>
<feature type="region of interest" description="Disordered" evidence="8">
    <location>
        <begin position="47"/>
        <end position="190"/>
    </location>
</feature>
<dbReference type="SUPFAM" id="SSF48334">
    <property type="entry name" value="DNA repair protein MutS, domain III"/>
    <property type="match status" value="1"/>
</dbReference>
<dbReference type="SMART" id="SM00533">
    <property type="entry name" value="MUTSd"/>
    <property type="match status" value="1"/>
</dbReference>
<dbReference type="InterPro" id="IPR045076">
    <property type="entry name" value="MutS"/>
</dbReference>
<dbReference type="AlphaFoldDB" id="A0A2G8S9S1"/>
<comment type="similarity">
    <text evidence="1">Belongs to the DNA mismatch repair MutS family. MSH3 subfamily.</text>
</comment>
<evidence type="ECO:0000313" key="11">
    <source>
        <dbReference type="Proteomes" id="UP000230002"/>
    </source>
</evidence>
<dbReference type="GO" id="GO:0006298">
    <property type="term" value="P:mismatch repair"/>
    <property type="evidence" value="ECO:0007669"/>
    <property type="project" value="InterPro"/>
</dbReference>
<dbReference type="Pfam" id="PF00488">
    <property type="entry name" value="MutS_V"/>
    <property type="match status" value="1"/>
</dbReference>
<keyword evidence="4" id="KW-0067">ATP-binding</keyword>
<dbReference type="Gene3D" id="3.40.1170.10">
    <property type="entry name" value="DNA repair protein MutS, domain I"/>
    <property type="match status" value="1"/>
</dbReference>
<keyword evidence="5" id="KW-0238">DNA-binding</keyword>
<dbReference type="InterPro" id="IPR007696">
    <property type="entry name" value="DNA_mismatch_repair_MutS_core"/>
</dbReference>
<dbReference type="Proteomes" id="UP000230002">
    <property type="component" value="Unassembled WGS sequence"/>
</dbReference>
<dbReference type="PANTHER" id="PTHR11361">
    <property type="entry name" value="DNA MISMATCH REPAIR PROTEIN MUTS FAMILY MEMBER"/>
    <property type="match status" value="1"/>
</dbReference>
<dbReference type="InterPro" id="IPR036678">
    <property type="entry name" value="MutS_con_dom_sf"/>
</dbReference>
<evidence type="ECO:0000256" key="1">
    <source>
        <dbReference type="ARBA" id="ARBA00007094"/>
    </source>
</evidence>
<keyword evidence="3" id="KW-0227">DNA damage</keyword>
<dbReference type="InterPro" id="IPR007695">
    <property type="entry name" value="DNA_mismatch_repair_MutS-lik_N"/>
</dbReference>
<dbReference type="PANTHER" id="PTHR11361:SF122">
    <property type="entry name" value="DNA MISMATCH REPAIR PROTEIN MSH3"/>
    <property type="match status" value="1"/>
</dbReference>
<dbReference type="GO" id="GO:0005524">
    <property type="term" value="F:ATP binding"/>
    <property type="evidence" value="ECO:0007669"/>
    <property type="project" value="UniProtKB-UniRule"/>
</dbReference>
<comment type="caution">
    <text evidence="10">The sequence shown here is derived from an EMBL/GenBank/DDBJ whole genome shotgun (WGS) entry which is preliminary data.</text>
</comment>
<dbReference type="FunFam" id="1.10.1420.10:FF:000004">
    <property type="entry name" value="DNA mismatch repair protein Msh3"/>
    <property type="match status" value="1"/>
</dbReference>
<evidence type="ECO:0000259" key="9">
    <source>
        <dbReference type="PROSITE" id="PS00486"/>
    </source>
</evidence>
<organism evidence="10 11">
    <name type="scientific">Ganoderma sinense ZZ0214-1</name>
    <dbReference type="NCBI Taxonomy" id="1077348"/>
    <lineage>
        <taxon>Eukaryota</taxon>
        <taxon>Fungi</taxon>
        <taxon>Dikarya</taxon>
        <taxon>Basidiomycota</taxon>
        <taxon>Agaricomycotina</taxon>
        <taxon>Agaricomycetes</taxon>
        <taxon>Polyporales</taxon>
        <taxon>Polyporaceae</taxon>
        <taxon>Ganoderma</taxon>
    </lineage>
</organism>
<dbReference type="InterPro" id="IPR007860">
    <property type="entry name" value="DNA_mmatch_repair_MutS_con_dom"/>
</dbReference>
<evidence type="ECO:0000313" key="10">
    <source>
        <dbReference type="EMBL" id="PIL30509.1"/>
    </source>
</evidence>
<accession>A0A2G8S9S1</accession>
<dbReference type="SUPFAM" id="SSF52540">
    <property type="entry name" value="P-loop containing nucleoside triphosphate hydrolases"/>
    <property type="match status" value="1"/>
</dbReference>
<keyword evidence="2" id="KW-0547">Nucleotide-binding</keyword>
<dbReference type="SUPFAM" id="SSF53150">
    <property type="entry name" value="DNA repair protein MutS, domain II"/>
    <property type="match status" value="1"/>
</dbReference>
<protein>
    <recommendedName>
        <fullName evidence="7">MutS protein homolog 3</fullName>
    </recommendedName>
</protein>
<dbReference type="GO" id="GO:0006312">
    <property type="term" value="P:mitotic recombination"/>
    <property type="evidence" value="ECO:0007669"/>
    <property type="project" value="TreeGrafter"/>
</dbReference>
<evidence type="ECO:0000256" key="7">
    <source>
        <dbReference type="ARBA" id="ARBA00029792"/>
    </source>
</evidence>
<proteinExistence type="inferred from homology"/>
<dbReference type="Gene3D" id="3.40.50.300">
    <property type="entry name" value="P-loop containing nucleotide triphosphate hydrolases"/>
    <property type="match status" value="1"/>
</dbReference>
<dbReference type="InterPro" id="IPR000432">
    <property type="entry name" value="DNA_mismatch_repair_MutS_C"/>
</dbReference>
<feature type="compositionally biased region" description="Polar residues" evidence="8">
    <location>
        <begin position="126"/>
        <end position="137"/>
    </location>
</feature>
<dbReference type="InterPro" id="IPR016151">
    <property type="entry name" value="DNA_mismatch_repair_MutS_N"/>
</dbReference>
<dbReference type="GO" id="GO:0005634">
    <property type="term" value="C:nucleus"/>
    <property type="evidence" value="ECO:0007669"/>
    <property type="project" value="TreeGrafter"/>
</dbReference>
<dbReference type="Gene3D" id="3.30.420.110">
    <property type="entry name" value="MutS, connector domain"/>
    <property type="match status" value="1"/>
</dbReference>
<dbReference type="Pfam" id="PF05192">
    <property type="entry name" value="MutS_III"/>
    <property type="match status" value="1"/>
</dbReference>
<evidence type="ECO:0000256" key="2">
    <source>
        <dbReference type="ARBA" id="ARBA00022741"/>
    </source>
</evidence>
<dbReference type="PROSITE" id="PS00486">
    <property type="entry name" value="DNA_MISMATCH_REPAIR_2"/>
    <property type="match status" value="1"/>
</dbReference>
<name>A0A2G8S9S1_9APHY</name>